<dbReference type="PANTHER" id="PTHR31485">
    <property type="entry name" value="PEPTIDYL SERINE ALPHA-GALACTOSYLTRANSFERASE"/>
    <property type="match status" value="1"/>
</dbReference>
<evidence type="ECO:0000256" key="4">
    <source>
        <dbReference type="ARBA" id="ARBA00022692"/>
    </source>
</evidence>
<dbReference type="EMBL" id="HBDZ01012545">
    <property type="protein sequence ID" value="CAD8246379.1"/>
    <property type="molecule type" value="Transcribed_RNA"/>
</dbReference>
<evidence type="ECO:0000313" key="9">
    <source>
        <dbReference type="EMBL" id="CAD8246379.1"/>
    </source>
</evidence>
<dbReference type="GO" id="GO:0016020">
    <property type="term" value="C:membrane"/>
    <property type="evidence" value="ECO:0007669"/>
    <property type="project" value="UniProtKB-SubCell"/>
</dbReference>
<dbReference type="InterPro" id="IPR044845">
    <property type="entry name" value="HPAT/SRGT1-like"/>
</dbReference>
<proteinExistence type="predicted"/>
<name>A0A7R9TVH5_9VIRI</name>
<gene>
    <name evidence="9" type="ORF">PCOL08062_LOCUS9626</name>
</gene>
<keyword evidence="4 7" id="KW-0812">Transmembrane</keyword>
<dbReference type="InterPro" id="IPR056508">
    <property type="entry name" value="HPAT-like"/>
</dbReference>
<comment type="subcellular location">
    <subcellularLocation>
        <location evidence="1">Membrane</location>
        <topology evidence="1">Single-pass membrane protein</topology>
    </subcellularLocation>
</comment>
<reference evidence="9" key="1">
    <citation type="submission" date="2021-01" db="EMBL/GenBank/DDBJ databases">
        <authorList>
            <person name="Corre E."/>
            <person name="Pelletier E."/>
            <person name="Niang G."/>
            <person name="Scheremetjew M."/>
            <person name="Finn R."/>
            <person name="Kale V."/>
            <person name="Holt S."/>
            <person name="Cochrane G."/>
            <person name="Meng A."/>
            <person name="Brown T."/>
            <person name="Cohen L."/>
        </authorList>
    </citation>
    <scope>NUCLEOTIDE SEQUENCE</scope>
    <source>
        <strain evidence="9">CCMP1413</strain>
    </source>
</reference>
<organism evidence="9">
    <name type="scientific">Prasinoderma coloniale</name>
    <dbReference type="NCBI Taxonomy" id="156133"/>
    <lineage>
        <taxon>Eukaryota</taxon>
        <taxon>Viridiplantae</taxon>
        <taxon>Prasinodermophyta</taxon>
        <taxon>Prasinodermophyceae</taxon>
        <taxon>Prasinodermales</taxon>
        <taxon>Prasinodermaceae</taxon>
        <taxon>Prasinoderma</taxon>
    </lineage>
</organism>
<evidence type="ECO:0000256" key="1">
    <source>
        <dbReference type="ARBA" id="ARBA00004167"/>
    </source>
</evidence>
<evidence type="ECO:0000256" key="5">
    <source>
        <dbReference type="ARBA" id="ARBA00022989"/>
    </source>
</evidence>
<evidence type="ECO:0000259" key="8">
    <source>
        <dbReference type="Pfam" id="PF23452"/>
    </source>
</evidence>
<evidence type="ECO:0000256" key="6">
    <source>
        <dbReference type="ARBA" id="ARBA00023136"/>
    </source>
</evidence>
<keyword evidence="6 7" id="KW-0472">Membrane</keyword>
<keyword evidence="2" id="KW-0328">Glycosyltransferase</keyword>
<evidence type="ECO:0000256" key="2">
    <source>
        <dbReference type="ARBA" id="ARBA00022676"/>
    </source>
</evidence>
<dbReference type="Gene3D" id="3.50.4.10">
    <property type="entry name" value="Hepatocyte Growth Factor"/>
    <property type="match status" value="1"/>
</dbReference>
<evidence type="ECO:0000256" key="3">
    <source>
        <dbReference type="ARBA" id="ARBA00022679"/>
    </source>
</evidence>
<keyword evidence="5 7" id="KW-1133">Transmembrane helix</keyword>
<keyword evidence="3" id="KW-0808">Transferase</keyword>
<evidence type="ECO:0000256" key="7">
    <source>
        <dbReference type="SAM" id="Phobius"/>
    </source>
</evidence>
<feature type="transmembrane region" description="Helical" evidence="7">
    <location>
        <begin position="12"/>
        <end position="32"/>
    </location>
</feature>
<feature type="domain" description="Hydroxyproline O-arabinosyltransferase-like" evidence="8">
    <location>
        <begin position="224"/>
        <end position="523"/>
    </location>
</feature>
<sequence length="530" mass="59066">MADDGRRRRRGLHGAAVCSAIAMVVLVLLVVVSRSSSVMSRVQQAEDAAFTSMVALEHAVGIDPQGISEGAASTQRGKPRGQVAAASAVVSKLVPSPSSSSKLAQSGATTCSGERIEYNGELVTWGSTNMVASAEECCNSCSRQAAAHKPTDKVERCNTWVFCGRAEGCNHGRSKFGECWLKHNARADAAGVMSKGDNSDWTSGLTQFPEEAAAIVPFVHDKVYRTITTADDKVYNQWQMRVHYYQWKKVKAMPGSEDMGGFTRILHGGREDSLMDEIPTDVVDPLPPHMTKGFVVLSRPNAIHQWLKNFGHKYPEKYLMMSEPDHLWLRPIPNLMAGEHTPAAFPFFYITPQKEPDITNRFLDKPITAKEMKQIDPIGNSPAMIAKGDLEIVAPKWHNISVAIKHDPEADKAWGWVLEMYGYSFAAWNSGIRHKLYPSFMAQPPWDKHISDFYILHYTYGCDYDEQGVFTPGKVGKWRFDKRRFSGRYPPKTYPPAPAKVPELTRKLVEIVMEAANALPDWPDQPLDHM</sequence>
<dbReference type="PANTHER" id="PTHR31485:SF4">
    <property type="entry name" value="HYDROXYPROLINE O-ARABINOSYLTRANSFERASE RDN1"/>
    <property type="match status" value="1"/>
</dbReference>
<accession>A0A7R9TVH5</accession>
<dbReference type="GO" id="GO:0016757">
    <property type="term" value="F:glycosyltransferase activity"/>
    <property type="evidence" value="ECO:0007669"/>
    <property type="project" value="UniProtKB-KW"/>
</dbReference>
<dbReference type="Pfam" id="PF23452">
    <property type="entry name" value="HPAT"/>
    <property type="match status" value="1"/>
</dbReference>
<dbReference type="AlphaFoldDB" id="A0A7R9TVH5"/>
<protein>
    <recommendedName>
        <fullName evidence="8">Hydroxyproline O-arabinosyltransferase-like domain-containing protein</fullName>
    </recommendedName>
</protein>